<name>A0AC34G8S5_9BILA</name>
<evidence type="ECO:0000313" key="2">
    <source>
        <dbReference type="WBParaSite" id="ES5_v2.g25942.t1"/>
    </source>
</evidence>
<protein>
    <submittedName>
        <fullName evidence="2">AB hydrolase-1 domain-containing protein</fullName>
    </submittedName>
</protein>
<reference evidence="2" key="1">
    <citation type="submission" date="2022-11" db="UniProtKB">
        <authorList>
            <consortium name="WormBaseParasite"/>
        </authorList>
    </citation>
    <scope>IDENTIFICATION</scope>
</reference>
<accession>A0AC34G8S5</accession>
<organism evidence="1 2">
    <name type="scientific">Panagrolaimus sp. ES5</name>
    <dbReference type="NCBI Taxonomy" id="591445"/>
    <lineage>
        <taxon>Eukaryota</taxon>
        <taxon>Metazoa</taxon>
        <taxon>Ecdysozoa</taxon>
        <taxon>Nematoda</taxon>
        <taxon>Chromadorea</taxon>
        <taxon>Rhabditida</taxon>
        <taxon>Tylenchina</taxon>
        <taxon>Panagrolaimomorpha</taxon>
        <taxon>Panagrolaimoidea</taxon>
        <taxon>Panagrolaimidae</taxon>
        <taxon>Panagrolaimus</taxon>
    </lineage>
</organism>
<proteinExistence type="predicted"/>
<dbReference type="Proteomes" id="UP000887579">
    <property type="component" value="Unplaced"/>
</dbReference>
<dbReference type="WBParaSite" id="ES5_v2.g25942.t1">
    <property type="protein sequence ID" value="ES5_v2.g25942.t1"/>
    <property type="gene ID" value="ES5_v2.g25942"/>
</dbReference>
<sequence>MAFRDIISNGVLYATTAFYSTMAAITLGIQYLKYGNAMMAHPPHLRPKVLDKWKHNFLKISDIKIHYVEAGDPKNPLMLCVHGFPEFCIVAIDMRGYGESDKPVGVENYGIDLLVKDLDEIITGLGKEKAFVVAHDWGAVVAWFLGMLKPQKVEKLVILNVPHPRAFQKLLMTTLSQFRRSWYMFFFVCPYLPEISLRSFDMKALVSMFRGKKTGLIHRENFTDEDVEAWKYIFSMPHAMTGPVNYYRAAMRKIGTPSKDAKTVTPPTLIIWGEKDAALDVRAAEHSLTYCTQGQLKRIPDASHWVQQDKPELVNEYIDKFLAEDSISSFDDHKSTSSQKSSL</sequence>
<evidence type="ECO:0000313" key="1">
    <source>
        <dbReference type="Proteomes" id="UP000887579"/>
    </source>
</evidence>